<evidence type="ECO:0000256" key="1">
    <source>
        <dbReference type="ARBA" id="ARBA00008136"/>
    </source>
</evidence>
<dbReference type="Pfam" id="PF02586">
    <property type="entry name" value="SRAP"/>
    <property type="match status" value="1"/>
</dbReference>
<evidence type="ECO:0000256" key="2">
    <source>
        <dbReference type="ARBA" id="ARBA00022670"/>
    </source>
</evidence>
<protein>
    <recommendedName>
        <fullName evidence="8">Abasic site processing protein</fullName>
        <ecNumber evidence="8">3.4.-.-</ecNumber>
    </recommendedName>
</protein>
<dbReference type="Gene3D" id="3.90.1680.10">
    <property type="entry name" value="SOS response associated peptidase-like"/>
    <property type="match status" value="1"/>
</dbReference>
<gene>
    <name evidence="9" type="ORF">E9232_006854</name>
</gene>
<sequence length="236" mass="26318">MNTTQEELRRLAEALDIDLGNFSGMASVFPDYQAPVLRLDANGNRRLEMMRWGFPPVGPNPSYVTNVRNLSSNFWKGWLKPEWRVVVPATSFSEYLPTPDPVTKKRPVAWFAMKDGSSAARPAFGFAGIWRPWTGARGTKADRIEGEHKLFSFLTTEPNSIVKPIHDKAMPVILRPDKWQAWLTTPDPIAMQLPLPDGQLHVARVGPKGDSDDLQAPYDAEYQRLAGSSASTALLT</sequence>
<dbReference type="InterPro" id="IPR036590">
    <property type="entry name" value="SRAP-like"/>
</dbReference>
<dbReference type="SUPFAM" id="SSF143081">
    <property type="entry name" value="BB1717-like"/>
    <property type="match status" value="1"/>
</dbReference>
<dbReference type="PANTHER" id="PTHR13604:SF0">
    <property type="entry name" value="ABASIC SITE PROCESSING PROTEIN HMCES"/>
    <property type="match status" value="1"/>
</dbReference>
<accession>A0ABU1K3B2</accession>
<comment type="caution">
    <text evidence="9">The sequence shown here is derived from an EMBL/GenBank/DDBJ whole genome shotgun (WGS) entry which is preliminary data.</text>
</comment>
<dbReference type="EC" id="3.4.-.-" evidence="8"/>
<evidence type="ECO:0000256" key="7">
    <source>
        <dbReference type="ARBA" id="ARBA00023239"/>
    </source>
</evidence>
<dbReference type="PANTHER" id="PTHR13604">
    <property type="entry name" value="DC12-RELATED"/>
    <property type="match status" value="1"/>
</dbReference>
<name>A0ABU1K3B2_9PROT</name>
<evidence type="ECO:0000313" key="9">
    <source>
        <dbReference type="EMBL" id="MDR6294300.1"/>
    </source>
</evidence>
<evidence type="ECO:0000256" key="6">
    <source>
        <dbReference type="ARBA" id="ARBA00023125"/>
    </source>
</evidence>
<proteinExistence type="inferred from homology"/>
<dbReference type="Proteomes" id="UP001262410">
    <property type="component" value="Unassembled WGS sequence"/>
</dbReference>
<reference evidence="9 10" key="1">
    <citation type="submission" date="2023-07" db="EMBL/GenBank/DDBJ databases">
        <title>Sorghum-associated microbial communities from plants grown in Nebraska, USA.</title>
        <authorList>
            <person name="Schachtman D."/>
        </authorList>
    </citation>
    <scope>NUCLEOTIDE SEQUENCE [LARGE SCALE GENOMIC DNA]</scope>
    <source>
        <strain evidence="9 10">584</strain>
    </source>
</reference>
<keyword evidence="10" id="KW-1185">Reference proteome</keyword>
<keyword evidence="5" id="KW-0190">Covalent protein-DNA linkage</keyword>
<keyword evidence="2 8" id="KW-0645">Protease</keyword>
<keyword evidence="7" id="KW-0456">Lyase</keyword>
<organism evidence="9 10">
    <name type="scientific">Inquilinus ginsengisoli</name>
    <dbReference type="NCBI Taxonomy" id="363840"/>
    <lineage>
        <taxon>Bacteria</taxon>
        <taxon>Pseudomonadati</taxon>
        <taxon>Pseudomonadota</taxon>
        <taxon>Alphaproteobacteria</taxon>
        <taxon>Rhodospirillales</taxon>
        <taxon>Rhodospirillaceae</taxon>
        <taxon>Inquilinus</taxon>
    </lineage>
</organism>
<comment type="similarity">
    <text evidence="1 8">Belongs to the SOS response-associated peptidase family.</text>
</comment>
<dbReference type="EMBL" id="JAVDPW010000018">
    <property type="protein sequence ID" value="MDR6294300.1"/>
    <property type="molecule type" value="Genomic_DNA"/>
</dbReference>
<evidence type="ECO:0000256" key="4">
    <source>
        <dbReference type="ARBA" id="ARBA00022801"/>
    </source>
</evidence>
<dbReference type="InterPro" id="IPR003738">
    <property type="entry name" value="SRAP"/>
</dbReference>
<evidence type="ECO:0000256" key="8">
    <source>
        <dbReference type="RuleBase" id="RU364100"/>
    </source>
</evidence>
<evidence type="ECO:0000256" key="5">
    <source>
        <dbReference type="ARBA" id="ARBA00023124"/>
    </source>
</evidence>
<evidence type="ECO:0000256" key="3">
    <source>
        <dbReference type="ARBA" id="ARBA00022763"/>
    </source>
</evidence>
<evidence type="ECO:0000313" key="10">
    <source>
        <dbReference type="Proteomes" id="UP001262410"/>
    </source>
</evidence>
<keyword evidence="4 8" id="KW-0378">Hydrolase</keyword>
<keyword evidence="3" id="KW-0227">DNA damage</keyword>
<keyword evidence="6" id="KW-0238">DNA-binding</keyword>